<dbReference type="EMBL" id="BAAAPZ010000020">
    <property type="protein sequence ID" value="GAA2107081.1"/>
    <property type="molecule type" value="Genomic_DNA"/>
</dbReference>
<name>A0ABN2X9F8_9MICO</name>
<dbReference type="PANTHER" id="PTHR38479">
    <property type="entry name" value="LMO0824 PROTEIN"/>
    <property type="match status" value="1"/>
</dbReference>
<organism evidence="1 2">
    <name type="scientific">Brevibacterium salitolerans</name>
    <dbReference type="NCBI Taxonomy" id="1403566"/>
    <lineage>
        <taxon>Bacteria</taxon>
        <taxon>Bacillati</taxon>
        <taxon>Actinomycetota</taxon>
        <taxon>Actinomycetes</taxon>
        <taxon>Micrococcales</taxon>
        <taxon>Brevibacteriaceae</taxon>
        <taxon>Brevibacterium</taxon>
    </lineage>
</organism>
<dbReference type="Pfam" id="PF06224">
    <property type="entry name" value="AlkZ-like"/>
    <property type="match status" value="1"/>
</dbReference>
<comment type="caution">
    <text evidence="1">The sequence shown here is derived from an EMBL/GenBank/DDBJ whole genome shotgun (WGS) entry which is preliminary data.</text>
</comment>
<evidence type="ECO:0000313" key="1">
    <source>
        <dbReference type="EMBL" id="GAA2107081.1"/>
    </source>
</evidence>
<keyword evidence="2" id="KW-1185">Reference proteome</keyword>
<reference evidence="1 2" key="1">
    <citation type="journal article" date="2019" name="Int. J. Syst. Evol. Microbiol.">
        <title>The Global Catalogue of Microorganisms (GCM) 10K type strain sequencing project: providing services to taxonomists for standard genome sequencing and annotation.</title>
        <authorList>
            <consortium name="The Broad Institute Genomics Platform"/>
            <consortium name="The Broad Institute Genome Sequencing Center for Infectious Disease"/>
            <person name="Wu L."/>
            <person name="Ma J."/>
        </authorList>
    </citation>
    <scope>NUCLEOTIDE SEQUENCE [LARGE SCALE GENOMIC DNA]</scope>
    <source>
        <strain evidence="1 2">JCM 15900</strain>
    </source>
</reference>
<accession>A0ABN2X9F8</accession>
<dbReference type="Proteomes" id="UP001500984">
    <property type="component" value="Unassembled WGS sequence"/>
</dbReference>
<dbReference type="PANTHER" id="PTHR38479:SF2">
    <property type="entry name" value="WINGED HELIX DNA-BINDING DOMAIN-CONTAINING PROTEIN"/>
    <property type="match status" value="1"/>
</dbReference>
<gene>
    <name evidence="1" type="ORF">GCM10009823_33660</name>
</gene>
<evidence type="ECO:0000313" key="2">
    <source>
        <dbReference type="Proteomes" id="UP001500984"/>
    </source>
</evidence>
<protein>
    <submittedName>
        <fullName evidence="1">Crosslink repair DNA glycosylase YcaQ family protein</fullName>
    </submittedName>
</protein>
<dbReference type="InterPro" id="IPR009351">
    <property type="entry name" value="AlkZ-like"/>
</dbReference>
<proteinExistence type="predicted"/>
<sequence length="385" mass="41698">MARSLTADRRLAGLRILAQGLTPPQGTSSPAVAPHAVASSLGALQGQDLSGVLASLALRSHAGIAAVTDAFDSGALVRGYPMRGTVFVAPARDLRWMTELCAAAPVRAAVRRRPRLGLEDAHVRTAREVFETLVGPASAAGSGRGVPRAEVFDAWERAGIDPAGGRGYHLLVHLISTGTAAYGPWREGETAVVHADSWLPPHSGLADRFDGDRTAATAELLRRYLLSHGPASLRDFAWWTKLPLTRIREALPLVEDELESALPAEAGLPGEERLWFRPGLLEEYADSGTQRQAMRELLLPGFDELVLGYGDRLFLMSEEQHTALVPGNNGVFKRGAFRRGRLVGIWSRTGPAGRRRLVLEPLADVSAAQRLRFEKLFAAFPHVRE</sequence>
<dbReference type="RefSeq" id="WP_344338768.1">
    <property type="nucleotide sequence ID" value="NZ_BAAAPZ010000020.1"/>
</dbReference>